<accession>A0A1D8GED2</accession>
<dbReference type="KEGG" id="gfe:Gferi_06525"/>
<dbReference type="InterPro" id="IPR036291">
    <property type="entry name" value="NAD(P)-bd_dom_sf"/>
</dbReference>
<dbReference type="STRING" id="1424294.Gferi_06525"/>
<dbReference type="SUPFAM" id="SSF51735">
    <property type="entry name" value="NAD(P)-binding Rossmann-fold domains"/>
    <property type="match status" value="1"/>
</dbReference>
<dbReference type="RefSeq" id="WP_069974816.1">
    <property type="nucleotide sequence ID" value="NZ_CP017269.1"/>
</dbReference>
<dbReference type="AlphaFoldDB" id="A0A1D8GED2"/>
<proteinExistence type="predicted"/>
<dbReference type="OrthoDB" id="1704578at2"/>
<dbReference type="Proteomes" id="UP000095743">
    <property type="component" value="Chromosome"/>
</dbReference>
<dbReference type="EMBL" id="CP017269">
    <property type="protein sequence ID" value="AOT69250.1"/>
    <property type="molecule type" value="Genomic_DNA"/>
</dbReference>
<sequence>MFYYTYQDKICFSQKKYVDLPRIDESQASHTEGLLYALLELHPQQSRRSFCLSTPGLLELQKEGLNLLQKQRETGPVLPSWLLEKINNRKVMALNRFYPDWDNAFSMNPLHKWRVHIAGLGDVGGTLLMGLRLMGGSCIDSIGIFDRSQEKLLRWQYEINQIYGPSDTPFPSVDIIAEEDVFNCDLFVFCIAAKVPAVGEEGKDVRMVQLEENAKILSIYGKQARASGYKGLFAVVSDPVDLLCKSLLLSSNQDEKGIYDFKGLAPEQIRGYGLGVMHARALYYANQQEDTIHYEKEGRAFGPHGADLVIADSIENYHESRSLLLTEKAKTANLEVRKVGFKPFIAPALSSGALSLIATIKGNWHYSATYMGGVYMGARNRYHPSGTEIEMLELPQRLLERLQHTYTRLENLL</sequence>
<protein>
    <submittedName>
        <fullName evidence="1">Lactate dehydrogenase</fullName>
    </submittedName>
</protein>
<keyword evidence="2" id="KW-1185">Reference proteome</keyword>
<organism evidence="1 2">
    <name type="scientific">Geosporobacter ferrireducens</name>
    <dbReference type="NCBI Taxonomy" id="1424294"/>
    <lineage>
        <taxon>Bacteria</taxon>
        <taxon>Bacillati</taxon>
        <taxon>Bacillota</taxon>
        <taxon>Clostridia</taxon>
        <taxon>Peptostreptococcales</taxon>
        <taxon>Thermotaleaceae</taxon>
        <taxon>Geosporobacter</taxon>
    </lineage>
</organism>
<gene>
    <name evidence="1" type="ORF">Gferi_06525</name>
</gene>
<dbReference type="Gene3D" id="3.40.50.720">
    <property type="entry name" value="NAD(P)-binding Rossmann-like Domain"/>
    <property type="match status" value="1"/>
</dbReference>
<name>A0A1D8GED2_9FIRM</name>
<reference evidence="1 2" key="1">
    <citation type="submission" date="2016-09" db="EMBL/GenBank/DDBJ databases">
        <title>Genomic analysis reveals versatility of anaerobic energy metabolism of Geosporobacter ferrireducens IRF9 of phylum Firmicutes.</title>
        <authorList>
            <person name="Kim S.-J."/>
        </authorList>
    </citation>
    <scope>NUCLEOTIDE SEQUENCE [LARGE SCALE GENOMIC DNA]</scope>
    <source>
        <strain evidence="1 2">IRF9</strain>
    </source>
</reference>
<evidence type="ECO:0000313" key="2">
    <source>
        <dbReference type="Proteomes" id="UP000095743"/>
    </source>
</evidence>
<evidence type="ECO:0000313" key="1">
    <source>
        <dbReference type="EMBL" id="AOT69250.1"/>
    </source>
</evidence>